<keyword evidence="7" id="KW-0297">G-protein coupled receptor</keyword>
<feature type="chain" id="PRO_5023923087" description="Gamma-aminobutyric acid type B receptor subunit 2" evidence="15">
    <location>
        <begin position="42"/>
        <end position="862"/>
    </location>
</feature>
<dbReference type="PANTHER" id="PTHR10519">
    <property type="entry name" value="GABA-B RECEPTOR"/>
    <property type="match status" value="1"/>
</dbReference>
<keyword evidence="6 14" id="KW-1133">Transmembrane helix</keyword>
<evidence type="ECO:0000256" key="13">
    <source>
        <dbReference type="SAM" id="MobiDB-lite"/>
    </source>
</evidence>
<feature type="transmembrane region" description="Helical" evidence="14">
    <location>
        <begin position="518"/>
        <end position="539"/>
    </location>
</feature>
<dbReference type="InterPro" id="IPR002457">
    <property type="entry name" value="GPCR_3_GABA_rcpt_B2"/>
</dbReference>
<dbReference type="Ensembl" id="ENSCJAT00000021686.5">
    <property type="protein sequence ID" value="ENSCJAP00000020520.4"/>
    <property type="gene ID" value="ENSCJAG00000042994.3"/>
</dbReference>
<feature type="transmembrane region" description="Helical" evidence="14">
    <location>
        <begin position="400"/>
        <end position="423"/>
    </location>
</feature>
<dbReference type="InterPro" id="IPR001828">
    <property type="entry name" value="ANF_lig-bd_rcpt"/>
</dbReference>
<dbReference type="FunFam" id="3.40.50.2300:FF:000063">
    <property type="entry name" value="Gamma-aminobutyric acid type B receptor subunit"/>
    <property type="match status" value="1"/>
</dbReference>
<evidence type="ECO:0000256" key="5">
    <source>
        <dbReference type="ARBA" id="ARBA00022729"/>
    </source>
</evidence>
<feature type="signal peptide" evidence="15">
    <location>
        <begin position="1"/>
        <end position="41"/>
    </location>
</feature>
<dbReference type="Pfam" id="PF18455">
    <property type="entry name" value="GBR2_CC"/>
    <property type="match status" value="1"/>
</dbReference>
<feature type="domain" description="G-protein coupled receptors family 3 profile" evidence="16">
    <location>
        <begin position="402"/>
        <end position="684"/>
    </location>
</feature>
<keyword evidence="3" id="KW-1003">Cell membrane</keyword>
<dbReference type="InterPro" id="IPR017979">
    <property type="entry name" value="GPCR_3_CS"/>
</dbReference>
<dbReference type="eggNOG" id="KOG1055">
    <property type="taxonomic scope" value="Eukaryota"/>
</dbReference>
<keyword evidence="8 14" id="KW-0472">Membrane</keyword>
<dbReference type="GO" id="GO:0004965">
    <property type="term" value="F:G protein-coupled GABA receptor activity"/>
    <property type="evidence" value="ECO:0007669"/>
    <property type="project" value="InterPro"/>
</dbReference>
<evidence type="ECO:0000256" key="9">
    <source>
        <dbReference type="ARBA" id="ARBA00023170"/>
    </source>
</evidence>
<gene>
    <name evidence="17" type="primary">GABBR2</name>
</gene>
<protein>
    <recommendedName>
        <fullName evidence="12">Gamma-aminobutyric acid type B receptor subunit 2</fullName>
    </recommendedName>
</protein>
<evidence type="ECO:0000256" key="11">
    <source>
        <dbReference type="ARBA" id="ARBA00023224"/>
    </source>
</evidence>
<evidence type="ECO:0000256" key="15">
    <source>
        <dbReference type="SAM" id="SignalP"/>
    </source>
</evidence>
<evidence type="ECO:0000256" key="8">
    <source>
        <dbReference type="ARBA" id="ARBA00023136"/>
    </source>
</evidence>
<dbReference type="AlphaFoldDB" id="F7H1I2"/>
<organism evidence="17 18">
    <name type="scientific">Callithrix jacchus</name>
    <name type="common">White-tufted-ear marmoset</name>
    <name type="synonym">Simia Jacchus</name>
    <dbReference type="NCBI Taxonomy" id="9483"/>
    <lineage>
        <taxon>Eukaryota</taxon>
        <taxon>Metazoa</taxon>
        <taxon>Chordata</taxon>
        <taxon>Craniata</taxon>
        <taxon>Vertebrata</taxon>
        <taxon>Euteleostomi</taxon>
        <taxon>Mammalia</taxon>
        <taxon>Eutheria</taxon>
        <taxon>Euarchontoglires</taxon>
        <taxon>Primates</taxon>
        <taxon>Haplorrhini</taxon>
        <taxon>Platyrrhini</taxon>
        <taxon>Cebidae</taxon>
        <taxon>Callitrichinae</taxon>
        <taxon>Callithrix</taxon>
        <taxon>Callithrix</taxon>
    </lineage>
</organism>
<evidence type="ECO:0000256" key="1">
    <source>
        <dbReference type="ARBA" id="ARBA00004651"/>
    </source>
</evidence>
<keyword evidence="18" id="KW-1185">Reference proteome</keyword>
<feature type="transmembrane region" description="Helical" evidence="14">
    <location>
        <begin position="639"/>
        <end position="662"/>
    </location>
</feature>
<evidence type="ECO:0000256" key="4">
    <source>
        <dbReference type="ARBA" id="ARBA00022692"/>
    </source>
</evidence>
<evidence type="ECO:0000313" key="18">
    <source>
        <dbReference type="Proteomes" id="UP000008225"/>
    </source>
</evidence>
<reference evidence="17" key="3">
    <citation type="submission" date="2025-09" db="UniProtKB">
        <authorList>
            <consortium name="Ensembl"/>
        </authorList>
    </citation>
    <scope>IDENTIFICATION</scope>
</reference>
<dbReference type="Pfam" id="PF01094">
    <property type="entry name" value="ANF_receptor"/>
    <property type="match status" value="1"/>
</dbReference>
<dbReference type="PRINTS" id="PR01178">
    <property type="entry name" value="GABAB2RECPTR"/>
</dbReference>
<dbReference type="InterPro" id="IPR028082">
    <property type="entry name" value="Peripla_BP_I"/>
</dbReference>
<keyword evidence="4 14" id="KW-0812">Transmembrane</keyword>
<sequence length="862" mass="96665">MASPRSSGQPGPPPPPPPPPARLLLLLLLPLLLLLAPGAWGWARGAPRPPPSSPPLSIMGLMPLTKEVAKGSIGRGVLPAVELAIEQIRNESLLRPYFLDLRLYDTECDNAKGLKAFYDAIKYGPNHLMVFGGVCPSVTSIIAESLQGWNLVQLSFAATTPVLADKKKYPYFFRTVPSDNAVNPAILKLLKHYQWKRVGTLTQDVQRFSEVRNDLTGVLYGEDIEISDTESFSNDPCTSVKKLKGNDVRIILGQFDQNMAAKVFCCAYEENMYGSKYQWIIPGWYEPSWWEQVHVEANSSRCLRKNLLAAMEGYIGVDFEPLSSKQIKTISGKGQVVFRNGERMGTIKFTQFQDSREVKVGEYNAVADTLEIINDTIRFQGSEPPKDKTIILEQLRKISLPLYSILSALTILGMIMASAFLFFNIKNRNQKLIKMSSPYMNNLIILGGMLSYASIFLFGLDGSFVSEKTFETLCTVRTWILTVGYTTAFGAMFAKTWRVHAIFKNVKMKKKIIKDQKLLVIVGGMLLIDLCILICWQAVDPLRRTVEKYSMEPDPAGRDISIRPLLEHCENTHMTIWLGIVYAYKGLLMLFGCFLAWETRNVSIPALNDSKYIGMSVYNVGIMCIIGAAVSFLTRDQPNVQFCIVALVIIFCSTITLCLVFVPKLITLRTNPDAATQNRRFQFTQNQKKEDSKTSTSVTSVNQASTSRLEGLQSENHRLRMKITELDKDLEEVTMQLQDTPEKTTYIKQNHYQELNDILNLGNYTESTDGGKAILKNHLDQNPQLQWNTTEPSRTCKDPTEDINSPEHIQRRLSLQLPILHHAYLPSIGGVDASCVSPCVSPTASPRHRHVPPSFRVMVSGL</sequence>
<dbReference type="HOGENOM" id="CLU_050795_0_0_1"/>
<dbReference type="CDD" id="cd15294">
    <property type="entry name" value="7tmC_GABA-B-R2"/>
    <property type="match status" value="1"/>
</dbReference>
<comment type="similarity">
    <text evidence="2">Belongs to the G-protein coupled receptor 3 family. GABA-B receptor subfamily.</text>
</comment>
<keyword evidence="9" id="KW-0675">Receptor</keyword>
<proteinExistence type="inferred from homology"/>
<dbReference type="PRINTS" id="PR01176">
    <property type="entry name" value="GABABRECEPTR"/>
</dbReference>
<evidence type="ECO:0000313" key="17">
    <source>
        <dbReference type="Ensembl" id="ENSCJAP00000020520.4"/>
    </source>
</evidence>
<evidence type="ECO:0000256" key="7">
    <source>
        <dbReference type="ARBA" id="ARBA00023040"/>
    </source>
</evidence>
<keyword evidence="5 15" id="KW-0732">Signal</keyword>
<dbReference type="InterPro" id="IPR041689">
    <property type="entry name" value="GBR2_CC"/>
</dbReference>
<comment type="subcellular location">
    <subcellularLocation>
        <location evidence="1">Cell membrane</location>
        <topology evidence="1">Multi-pass membrane protein</topology>
    </subcellularLocation>
</comment>
<dbReference type="Gene3D" id="3.40.50.2300">
    <property type="match status" value="3"/>
</dbReference>
<dbReference type="Bgee" id="ENSCJAG00000042994">
    <property type="expression patterns" value="Expressed in frontal cortex and 3 other cell types or tissues"/>
</dbReference>
<keyword evidence="11" id="KW-0807">Transducer</keyword>
<evidence type="ECO:0000259" key="16">
    <source>
        <dbReference type="PROSITE" id="PS50259"/>
    </source>
</evidence>
<evidence type="ECO:0000256" key="12">
    <source>
        <dbReference type="ARBA" id="ARBA00073785"/>
    </source>
</evidence>
<reference evidence="17" key="2">
    <citation type="submission" date="2025-08" db="UniProtKB">
        <authorList>
            <consortium name="Ensembl"/>
        </authorList>
    </citation>
    <scope>IDENTIFICATION</scope>
</reference>
<feature type="transmembrane region" description="Helical" evidence="14">
    <location>
        <begin position="617"/>
        <end position="633"/>
    </location>
</feature>
<dbReference type="Pfam" id="PF00003">
    <property type="entry name" value="7tm_3"/>
    <property type="match status" value="1"/>
</dbReference>
<evidence type="ECO:0000256" key="2">
    <source>
        <dbReference type="ARBA" id="ARBA00008991"/>
    </source>
</evidence>
<feature type="transmembrane region" description="Helical" evidence="14">
    <location>
        <begin position="574"/>
        <end position="597"/>
    </location>
</feature>
<dbReference type="GeneTree" id="ENSGT00940000155783"/>
<name>F7H1I2_CALJA</name>
<evidence type="ECO:0000256" key="10">
    <source>
        <dbReference type="ARBA" id="ARBA00023180"/>
    </source>
</evidence>
<dbReference type="CDD" id="cd06366">
    <property type="entry name" value="PBP1_GABAb_receptor"/>
    <property type="match status" value="1"/>
</dbReference>
<dbReference type="PRINTS" id="PR00248">
    <property type="entry name" value="GPCRMGR"/>
</dbReference>
<dbReference type="GO" id="GO:0007214">
    <property type="term" value="P:gamma-aminobutyric acid signaling pathway"/>
    <property type="evidence" value="ECO:0007669"/>
    <property type="project" value="TreeGrafter"/>
</dbReference>
<keyword evidence="10" id="KW-0325">Glycoprotein</keyword>
<dbReference type="PANTHER" id="PTHR10519:SF74">
    <property type="entry name" value="GAMMA-AMINOBUTYRIC ACID TYPE B RECEPTOR SUBUNIT 2"/>
    <property type="match status" value="1"/>
</dbReference>
<dbReference type="PROSITE" id="PS00981">
    <property type="entry name" value="G_PROTEIN_RECEP_F3_3"/>
    <property type="match status" value="1"/>
</dbReference>
<dbReference type="InterPro" id="IPR000337">
    <property type="entry name" value="GPCR_3"/>
</dbReference>
<dbReference type="SUPFAM" id="SSF53822">
    <property type="entry name" value="Periplasmic binding protein-like I"/>
    <property type="match status" value="1"/>
</dbReference>
<evidence type="ECO:0000256" key="14">
    <source>
        <dbReference type="SAM" id="Phobius"/>
    </source>
</evidence>
<feature type="compositionally biased region" description="Polar residues" evidence="13">
    <location>
        <begin position="694"/>
        <end position="708"/>
    </location>
</feature>
<evidence type="ECO:0000256" key="3">
    <source>
        <dbReference type="ARBA" id="ARBA00022475"/>
    </source>
</evidence>
<evidence type="ECO:0000256" key="6">
    <source>
        <dbReference type="ARBA" id="ARBA00022989"/>
    </source>
</evidence>
<dbReference type="PROSITE" id="PS50259">
    <property type="entry name" value="G_PROTEIN_RECEP_F3_4"/>
    <property type="match status" value="1"/>
</dbReference>
<dbReference type="GO" id="GO:0038039">
    <property type="term" value="C:G protein-coupled receptor heterodimeric complex"/>
    <property type="evidence" value="ECO:0007669"/>
    <property type="project" value="TreeGrafter"/>
</dbReference>
<dbReference type="InterPro" id="IPR017978">
    <property type="entry name" value="GPCR_3_C"/>
</dbReference>
<dbReference type="InterPro" id="IPR002455">
    <property type="entry name" value="GPCR3_GABA-B"/>
</dbReference>
<accession>F7H1I2</accession>
<dbReference type="Proteomes" id="UP000008225">
    <property type="component" value="Chromosome 1"/>
</dbReference>
<reference evidence="17" key="1">
    <citation type="submission" date="2009-03" db="EMBL/GenBank/DDBJ databases">
        <authorList>
            <person name="Warren W."/>
            <person name="Ye L."/>
            <person name="Minx P."/>
            <person name="Worley K."/>
            <person name="Gibbs R."/>
            <person name="Wilson R.K."/>
        </authorList>
    </citation>
    <scope>NUCLEOTIDE SEQUENCE [LARGE SCALE GENOMIC DNA]</scope>
</reference>
<feature type="region of interest" description="Disordered" evidence="13">
    <location>
        <begin position="684"/>
        <end position="714"/>
    </location>
</feature>
<feature type="transmembrane region" description="Helical" evidence="14">
    <location>
        <begin position="476"/>
        <end position="497"/>
    </location>
</feature>
<feature type="transmembrane region" description="Helical" evidence="14">
    <location>
        <begin position="443"/>
        <end position="464"/>
    </location>
</feature>